<dbReference type="Proteomes" id="UP000766550">
    <property type="component" value="Unassembled WGS sequence"/>
</dbReference>
<gene>
    <name evidence="3" type="ORF">KTS45_11265</name>
</gene>
<proteinExistence type="predicted"/>
<keyword evidence="4" id="KW-1185">Reference proteome</keyword>
<protein>
    <submittedName>
        <fullName evidence="3">Uncharacterized protein</fullName>
    </submittedName>
</protein>
<evidence type="ECO:0000313" key="4">
    <source>
        <dbReference type="Proteomes" id="UP000766550"/>
    </source>
</evidence>
<dbReference type="Pfam" id="PF26047">
    <property type="entry name" value="DUF8015"/>
    <property type="match status" value="1"/>
</dbReference>
<reference evidence="3 4" key="1">
    <citation type="submission" date="2021-06" db="EMBL/GenBank/DDBJ databases">
        <title>New haloarchaea isolates fom saline soil.</title>
        <authorList>
            <person name="Duran-Viseras A."/>
            <person name="Sanchez-Porro C.S."/>
            <person name="Ventosa A."/>
        </authorList>
    </citation>
    <scope>NUCLEOTIDE SEQUENCE [LARGE SCALE GENOMIC DNA]</scope>
    <source>
        <strain evidence="3 4">JCM 183640</strain>
    </source>
</reference>
<organism evidence="3 4">
    <name type="scientific">Haloarcula limicola</name>
    <dbReference type="NCBI Taxonomy" id="1429915"/>
    <lineage>
        <taxon>Archaea</taxon>
        <taxon>Methanobacteriati</taxon>
        <taxon>Methanobacteriota</taxon>
        <taxon>Stenosarchaea group</taxon>
        <taxon>Halobacteria</taxon>
        <taxon>Halobacteriales</taxon>
        <taxon>Haloarculaceae</taxon>
        <taxon>Haloarcula</taxon>
    </lineage>
</organism>
<keyword evidence="2" id="KW-0812">Transmembrane</keyword>
<accession>A0A8J8C773</accession>
<feature type="transmembrane region" description="Helical" evidence="2">
    <location>
        <begin position="28"/>
        <end position="47"/>
    </location>
</feature>
<feature type="region of interest" description="Disordered" evidence="1">
    <location>
        <begin position="1"/>
        <end position="20"/>
    </location>
</feature>
<keyword evidence="2" id="KW-0472">Membrane</keyword>
<sequence length="79" mass="8382">MSIRSGRTRDPDEQRRDRPTPSVTRYDLVLALIPTAFLLAAVAAVAIGVPLPLAFAAGSLLSVAAVTDVLFLHPPTESQ</sequence>
<keyword evidence="2" id="KW-1133">Transmembrane helix</keyword>
<dbReference type="InterPro" id="IPR058328">
    <property type="entry name" value="DUF8015"/>
</dbReference>
<dbReference type="RefSeq" id="WP_162317635.1">
    <property type="nucleotide sequence ID" value="NZ_JAHQXF010000002.1"/>
</dbReference>
<evidence type="ECO:0000313" key="3">
    <source>
        <dbReference type="EMBL" id="MBV0924778.1"/>
    </source>
</evidence>
<feature type="compositionally biased region" description="Basic and acidic residues" evidence="1">
    <location>
        <begin position="7"/>
        <end position="19"/>
    </location>
</feature>
<comment type="caution">
    <text evidence="3">The sequence shown here is derived from an EMBL/GenBank/DDBJ whole genome shotgun (WGS) entry which is preliminary data.</text>
</comment>
<dbReference type="AlphaFoldDB" id="A0A8J8C773"/>
<name>A0A8J8C773_9EURY</name>
<evidence type="ECO:0000256" key="1">
    <source>
        <dbReference type="SAM" id="MobiDB-lite"/>
    </source>
</evidence>
<dbReference type="EMBL" id="JAHQXF010000002">
    <property type="protein sequence ID" value="MBV0924778.1"/>
    <property type="molecule type" value="Genomic_DNA"/>
</dbReference>
<evidence type="ECO:0000256" key="2">
    <source>
        <dbReference type="SAM" id="Phobius"/>
    </source>
</evidence>